<comment type="caution">
    <text evidence="2">The sequence shown here is derived from an EMBL/GenBank/DDBJ whole genome shotgun (WGS) entry which is preliminary data.</text>
</comment>
<keyword evidence="3" id="KW-1185">Reference proteome</keyword>
<name>A0ABP0HRW1_9DINO</name>
<accession>A0ABP0HRW1</accession>
<protein>
    <submittedName>
        <fullName evidence="2">Uncharacterized protein</fullName>
    </submittedName>
</protein>
<evidence type="ECO:0000256" key="1">
    <source>
        <dbReference type="SAM" id="SignalP"/>
    </source>
</evidence>
<gene>
    <name evidence="2" type="ORF">CCMP2556_LOCUS3059</name>
</gene>
<evidence type="ECO:0000313" key="3">
    <source>
        <dbReference type="Proteomes" id="UP001642484"/>
    </source>
</evidence>
<dbReference type="EMBL" id="CAXAMN010001170">
    <property type="protein sequence ID" value="CAK8992951.1"/>
    <property type="molecule type" value="Genomic_DNA"/>
</dbReference>
<reference evidence="2 3" key="1">
    <citation type="submission" date="2024-02" db="EMBL/GenBank/DDBJ databases">
        <authorList>
            <person name="Chen Y."/>
            <person name="Shah S."/>
            <person name="Dougan E. K."/>
            <person name="Thang M."/>
            <person name="Chan C."/>
        </authorList>
    </citation>
    <scope>NUCLEOTIDE SEQUENCE [LARGE SCALE GENOMIC DNA]</scope>
</reference>
<proteinExistence type="predicted"/>
<feature type="signal peptide" evidence="1">
    <location>
        <begin position="1"/>
        <end position="29"/>
    </location>
</feature>
<sequence length="813" mass="86640">MPKIRFAIRATSVICGLLVAGQKFSCTQTTDTKGYGLNVFQTTTTNNDFCGNMAITDSVGELVDICSAFCGNGNIPLLVGIPSYGFNHADIDTVCLADDNSLAQYNASHMNDCRSWSQALLLIKTRAAELVAALENITMAQLTFKAGIALKSKELAATMSSQETRDQLLSVTQSRSVAEYRSILEAGVADFLSTGKYRRDLQDTMEVLRNAGRMLDTTLNSNLPQLSRFVAECGDLLVSTGSSNEYLLDICIQRAAVCLDNPEAQHVGCCCSTIPLGGTFSITGEEGASEQQNSTDGSRRLQTAGAVDVCAEAEVLFSADLSQRSSELQSTTEGTALLQAHQAALRTAYPNFYTESGCRSRRLGDLDDMSLRHDGQAGKAAQEDQRRLQSQLSCTPQRATLGDTSYKAAFWAQTEQNYCVDIPPDAGATAMTDLGLSEICKSFCGENAIPLTIGGVYFGFNQTTMDGICLAGDIIEANSSFVSQCHTHARAMQNVQIKLAAFVSSLSVLEAEKTLYEANAKKAAADLKAAIEARASSVMQAALVNEKIIKLKELLIEETTSMKTSGSAYSAIQRAVKDVEAKGSDLQSTLSASLAALDTLVTDCNKLFTGVGASNEYLLDLCSQTSTACLDDDLGRHAGCCCGYSPLIALGSNTVPVATIDGLSNSRFTTDSSGRTRTAQRRLSTTYDVCGEAGKLAKPKVDEALAQVKALGFQSLIDERLMTMARRYPAQFGCNLPSCSSDTGGTCQIFSCSSGRGPTSCTNGKCLCSEGYCANSNGVCISVSDYIGDGATSFAQFVHLHILFILLAVGQHF</sequence>
<evidence type="ECO:0000313" key="2">
    <source>
        <dbReference type="EMBL" id="CAK8992951.1"/>
    </source>
</evidence>
<dbReference type="Proteomes" id="UP001642484">
    <property type="component" value="Unassembled WGS sequence"/>
</dbReference>
<organism evidence="2 3">
    <name type="scientific">Durusdinium trenchii</name>
    <dbReference type="NCBI Taxonomy" id="1381693"/>
    <lineage>
        <taxon>Eukaryota</taxon>
        <taxon>Sar</taxon>
        <taxon>Alveolata</taxon>
        <taxon>Dinophyceae</taxon>
        <taxon>Suessiales</taxon>
        <taxon>Symbiodiniaceae</taxon>
        <taxon>Durusdinium</taxon>
    </lineage>
</organism>
<feature type="chain" id="PRO_5045705954" evidence="1">
    <location>
        <begin position="30"/>
        <end position="813"/>
    </location>
</feature>
<keyword evidence="1" id="KW-0732">Signal</keyword>